<dbReference type="RefSeq" id="WP_338436715.1">
    <property type="nucleotide sequence ID" value="NZ_JAUYVH010000005.1"/>
</dbReference>
<evidence type="ECO:0000313" key="3">
    <source>
        <dbReference type="EMBL" id="MDQ9170778.1"/>
    </source>
</evidence>
<keyword evidence="4" id="KW-1185">Reference proteome</keyword>
<evidence type="ECO:0000256" key="1">
    <source>
        <dbReference type="SAM" id="SignalP"/>
    </source>
</evidence>
<dbReference type="PROSITE" id="PS51257">
    <property type="entry name" value="PROKAR_LIPOPROTEIN"/>
    <property type="match status" value="1"/>
</dbReference>
<protein>
    <submittedName>
        <fullName evidence="3">DUF4136 domain-containing protein</fullName>
    </submittedName>
</protein>
<comment type="caution">
    <text evidence="3">The sequence shown here is derived from an EMBL/GenBank/DDBJ whole genome shotgun (WGS) entry which is preliminary data.</text>
</comment>
<dbReference type="Proteomes" id="UP001225596">
    <property type="component" value="Unassembled WGS sequence"/>
</dbReference>
<organism evidence="3 4">
    <name type="scientific">Keguizhuia sedimenti</name>
    <dbReference type="NCBI Taxonomy" id="3064264"/>
    <lineage>
        <taxon>Bacteria</taxon>
        <taxon>Pseudomonadati</taxon>
        <taxon>Pseudomonadota</taxon>
        <taxon>Betaproteobacteria</taxon>
        <taxon>Burkholderiales</taxon>
        <taxon>Oxalobacteraceae</taxon>
        <taxon>Keguizhuia</taxon>
    </lineage>
</organism>
<evidence type="ECO:0000259" key="2">
    <source>
        <dbReference type="Pfam" id="PF13590"/>
    </source>
</evidence>
<dbReference type="EMBL" id="JAUYVH010000005">
    <property type="protein sequence ID" value="MDQ9170778.1"/>
    <property type="molecule type" value="Genomic_DNA"/>
</dbReference>
<gene>
    <name evidence="3" type="ORF">Q8A64_10195</name>
</gene>
<proteinExistence type="predicted"/>
<accession>A0ABU1BP32</accession>
<reference evidence="3 4" key="1">
    <citation type="submission" date="2023-08" db="EMBL/GenBank/DDBJ databases">
        <title>Oxalobacteraceae gen .nov., isolated from river sludge outside the plant.</title>
        <authorList>
            <person name="Zhao S.Y."/>
        </authorList>
    </citation>
    <scope>NUCLEOTIDE SEQUENCE [LARGE SCALE GENOMIC DNA]</scope>
    <source>
        <strain evidence="3 4">R-40</strain>
    </source>
</reference>
<evidence type="ECO:0000313" key="4">
    <source>
        <dbReference type="Proteomes" id="UP001225596"/>
    </source>
</evidence>
<dbReference type="InterPro" id="IPR025411">
    <property type="entry name" value="DUF4136"/>
</dbReference>
<keyword evidence="1" id="KW-0732">Signal</keyword>
<name>A0ABU1BP32_9BURK</name>
<dbReference type="Pfam" id="PF13590">
    <property type="entry name" value="DUF4136"/>
    <property type="match status" value="1"/>
</dbReference>
<sequence length="209" mass="24505">MRYWVRLFILMSCVVLSACSTMIQSEVTAFHDWPKDLQDKSYAFAQTREQENNLEYRNYQNLLRAELQRLGFVEHGSAPPARLKVSMEYHMDARDVREVQPVAVDPWYGPGFYGPYWPHYGYYHPFYYPYWYGAPMIEYRENRYRLFSRRLQIGITRASDGKKLYDVTVNSEGTNGSLAAVMPYMIRSAFAEFPGPSGVPRKISLKMED</sequence>
<feature type="signal peptide" evidence="1">
    <location>
        <begin position="1"/>
        <end position="17"/>
    </location>
</feature>
<feature type="domain" description="DUF4136" evidence="2">
    <location>
        <begin position="27"/>
        <end position="195"/>
    </location>
</feature>
<feature type="chain" id="PRO_5045449762" evidence="1">
    <location>
        <begin position="18"/>
        <end position="209"/>
    </location>
</feature>